<keyword evidence="2" id="KW-0472">Membrane</keyword>
<organism evidence="4 5">
    <name type="scientific">Hyphomicrobium nitrativorans NL23</name>
    <dbReference type="NCBI Taxonomy" id="1029756"/>
    <lineage>
        <taxon>Bacteria</taxon>
        <taxon>Pseudomonadati</taxon>
        <taxon>Pseudomonadota</taxon>
        <taxon>Alphaproteobacteria</taxon>
        <taxon>Hyphomicrobiales</taxon>
        <taxon>Hyphomicrobiaceae</taxon>
        <taxon>Hyphomicrobium</taxon>
    </lineage>
</organism>
<dbReference type="InterPro" id="IPR007844">
    <property type="entry name" value="AsmA"/>
</dbReference>
<dbReference type="InterPro" id="IPR052894">
    <property type="entry name" value="AsmA-related"/>
</dbReference>
<reference evidence="4 5" key="1">
    <citation type="journal article" date="2014" name="Genome Announc.">
        <title>Complete Genome Sequence of Hyphomicrobium nitrativorans Strain NL23, a Denitrifying Bacterium Isolated from Biofilm of a Methanol-Fed Denitrification System Treating Seawater at the Montreal Biodome.</title>
        <authorList>
            <person name="Martineau C."/>
            <person name="Villeneuve C."/>
            <person name="Mauffrey F."/>
            <person name="Villemur R."/>
        </authorList>
    </citation>
    <scope>NUCLEOTIDE SEQUENCE [LARGE SCALE GENOMIC DNA]</scope>
    <source>
        <strain evidence="4">NL23</strain>
    </source>
</reference>
<dbReference type="EMBL" id="CP006912">
    <property type="protein sequence ID" value="AHB50455.1"/>
    <property type="molecule type" value="Genomic_DNA"/>
</dbReference>
<dbReference type="Proteomes" id="UP000018542">
    <property type="component" value="Chromosome"/>
</dbReference>
<evidence type="ECO:0000259" key="3">
    <source>
        <dbReference type="Pfam" id="PF05170"/>
    </source>
</evidence>
<accession>V5SK11</accession>
<dbReference type="Pfam" id="PF05170">
    <property type="entry name" value="AsmA"/>
    <property type="match status" value="2"/>
</dbReference>
<dbReference type="STRING" id="1029756.W911_17030"/>
<sequence length="713" mass="75151">MVEDTGAPTASAAAAGPRKRSKGWRIFRLVLIGVVVSAGLLLAFPPLGLIKDQIAKSAGDAIGRTVTIGEMDYRLNPFLTLEFKDVRVSNPPGMAERDLFRTDTARATVEFFPLLKGRVRLDSLALINPLLSLEEAADGRRNWVVTSPGTAPGVAPQAATATVAEFRPPSVTTVENGHVTYASAAASSQHAASRINGTVLLDPATGGATAKGNLDAGGETVTFDAALGDYDAPLTGGSSSLKGSLEARLLKATLDGDAAFASDAEFIGGLAASTPSLIDFVRWVGTDTAPGGEPLKTSLEGHVVATTGDIAFTDTDVMVNTTASRFNGTLYFAGERPKVAGDIASEHIDIDRILGTTRRTSFMPLEPETTFEPLVAPGWEQLLADLKALEAGPQAAPQAAPSAVAAPAWSEQPFNLKAIRAVDLDVTIRAMQVSYGQLDLKHGKVKADIADGVLDAKIEELAVGAGNAVGTLNLDARAEPPKAAVNLTLNNVAAEPIAIELTGNPLLSGTSNVEISATAAGQNQSQLTATLDGKARFQMGQGALRGFNVRRMIFEWWKSWTFDLSQRTSFERLDAQYDIRRGIMQSRPGLSMGGPEVEINSTGSVNVPARSLNQEIRVKAIPPPTALPIPVRISGSWASPSIGIDWWGLFSAAPDLGGPQALQPAPEPPPAEVEVAIRRVLALNLPSDQLSPQARDMLRSLLPRNDDPTEESP</sequence>
<dbReference type="HOGENOM" id="CLU_012870_2_0_5"/>
<dbReference type="RefSeq" id="WP_023788695.1">
    <property type="nucleotide sequence ID" value="NC_022997.1"/>
</dbReference>
<protein>
    <recommendedName>
        <fullName evidence="3">AsmA domain-containing protein</fullName>
    </recommendedName>
</protein>
<proteinExistence type="predicted"/>
<dbReference type="PANTHER" id="PTHR30441:SF4">
    <property type="entry name" value="PROTEIN ASMA"/>
    <property type="match status" value="1"/>
</dbReference>
<dbReference type="GO" id="GO:0005886">
    <property type="term" value="C:plasma membrane"/>
    <property type="evidence" value="ECO:0007669"/>
    <property type="project" value="TreeGrafter"/>
</dbReference>
<feature type="region of interest" description="Disordered" evidence="1">
    <location>
        <begin position="688"/>
        <end position="713"/>
    </location>
</feature>
<keyword evidence="2" id="KW-0812">Transmembrane</keyword>
<feature type="domain" description="AsmA" evidence="3">
    <location>
        <begin position="27"/>
        <end position="144"/>
    </location>
</feature>
<dbReference type="PANTHER" id="PTHR30441">
    <property type="entry name" value="DUF748 DOMAIN-CONTAINING PROTEIN"/>
    <property type="match status" value="1"/>
</dbReference>
<evidence type="ECO:0000313" key="4">
    <source>
        <dbReference type="EMBL" id="AHB50455.1"/>
    </source>
</evidence>
<dbReference type="PATRIC" id="fig|1029756.8.peg.3546"/>
<feature type="transmembrane region" description="Helical" evidence="2">
    <location>
        <begin position="26"/>
        <end position="47"/>
    </location>
</feature>
<keyword evidence="5" id="KW-1185">Reference proteome</keyword>
<gene>
    <name evidence="4" type="ORF">W911_17030</name>
</gene>
<evidence type="ECO:0000313" key="5">
    <source>
        <dbReference type="Proteomes" id="UP000018542"/>
    </source>
</evidence>
<dbReference type="OrthoDB" id="225437at2"/>
<keyword evidence="2" id="KW-1133">Transmembrane helix</keyword>
<feature type="domain" description="AsmA" evidence="3">
    <location>
        <begin position="329"/>
        <end position="587"/>
    </location>
</feature>
<dbReference type="KEGG" id="hni:W911_17030"/>
<dbReference type="AlphaFoldDB" id="V5SK11"/>
<name>V5SK11_9HYPH</name>
<evidence type="ECO:0000256" key="1">
    <source>
        <dbReference type="SAM" id="MobiDB-lite"/>
    </source>
</evidence>
<evidence type="ECO:0000256" key="2">
    <source>
        <dbReference type="SAM" id="Phobius"/>
    </source>
</evidence>
<dbReference type="GO" id="GO:0090313">
    <property type="term" value="P:regulation of protein targeting to membrane"/>
    <property type="evidence" value="ECO:0007669"/>
    <property type="project" value="TreeGrafter"/>
</dbReference>